<dbReference type="CDD" id="cd12797">
    <property type="entry name" value="M23_peptidase"/>
    <property type="match status" value="1"/>
</dbReference>
<dbReference type="InterPro" id="IPR045974">
    <property type="entry name" value="DUF5930"/>
</dbReference>
<reference evidence="11" key="1">
    <citation type="journal article" date="2019" name="Int. J. Syst. Evol. Microbiol.">
        <title>The Global Catalogue of Microorganisms (GCM) 10K type strain sequencing project: providing services to taxonomists for standard genome sequencing and annotation.</title>
        <authorList>
            <consortium name="The Broad Institute Genomics Platform"/>
            <consortium name="The Broad Institute Genome Sequencing Center for Infectious Disease"/>
            <person name="Wu L."/>
            <person name="Ma J."/>
        </authorList>
    </citation>
    <scope>NUCLEOTIDE SEQUENCE [LARGE SCALE GENOMIC DNA]</scope>
    <source>
        <strain evidence="11">DFY28</strain>
    </source>
</reference>
<accession>A0ABW4N4P2</accession>
<dbReference type="Gene3D" id="2.70.70.10">
    <property type="entry name" value="Glucose Permease (Domain IIA)"/>
    <property type="match status" value="1"/>
</dbReference>
<evidence type="ECO:0000256" key="3">
    <source>
        <dbReference type="ARBA" id="ARBA00022723"/>
    </source>
</evidence>
<organism evidence="10 11">
    <name type="scientific">Phenylobacterium terrae</name>
    <dbReference type="NCBI Taxonomy" id="2665495"/>
    <lineage>
        <taxon>Bacteria</taxon>
        <taxon>Pseudomonadati</taxon>
        <taxon>Pseudomonadota</taxon>
        <taxon>Alphaproteobacteria</taxon>
        <taxon>Caulobacterales</taxon>
        <taxon>Caulobacteraceae</taxon>
        <taxon>Phenylobacterium</taxon>
    </lineage>
</organism>
<keyword evidence="7" id="KW-1133">Transmembrane helix</keyword>
<evidence type="ECO:0000256" key="6">
    <source>
        <dbReference type="ARBA" id="ARBA00023049"/>
    </source>
</evidence>
<sequence>MSFTRLARLYHSIEAMFPERHLYVRTGGQMQAFVLTTRQQLGLAGAVAGAALWMGIATAALLLSWVTPSEAEAEIARTQARYERLIADRQARLDSLYAQMNTESGSVAELAASVENRHAALALLLADAKGAPGAAQALAPALNKVAMASQSDPVSRVELVRLSQDQLVASAEDYAETRAERLKLAFRMAGLSPDRYAPPPGSLGGPLIEAKDSRALATLLGVDEAFAGRIQRAAASLTEATALAEAAETLPLARPTATARSSGFGFRLDPFTRRPAFHSGLDFGGALATPVAATAPGVVSFTGERSGYGKTVEVDHGRGFKTRYAHLAAISVKPGQRVVLGQRLGAMGSTGRSTGVHLHYEVWVNGRAQNPDRFLKAGDHVRQAS</sequence>
<dbReference type="Pfam" id="PF01551">
    <property type="entry name" value="Peptidase_M23"/>
    <property type="match status" value="1"/>
</dbReference>
<evidence type="ECO:0000256" key="4">
    <source>
        <dbReference type="ARBA" id="ARBA00022801"/>
    </source>
</evidence>
<evidence type="ECO:0000259" key="8">
    <source>
        <dbReference type="Pfam" id="PF01551"/>
    </source>
</evidence>
<evidence type="ECO:0000256" key="5">
    <source>
        <dbReference type="ARBA" id="ARBA00022833"/>
    </source>
</evidence>
<keyword evidence="4 10" id="KW-0378">Hydrolase</keyword>
<evidence type="ECO:0000256" key="1">
    <source>
        <dbReference type="ARBA" id="ARBA00001947"/>
    </source>
</evidence>
<dbReference type="Proteomes" id="UP001597237">
    <property type="component" value="Unassembled WGS sequence"/>
</dbReference>
<proteinExistence type="predicted"/>
<dbReference type="RefSeq" id="WP_377284118.1">
    <property type="nucleotide sequence ID" value="NZ_JBHRSI010000011.1"/>
</dbReference>
<dbReference type="Pfam" id="PF19353">
    <property type="entry name" value="DUF5930"/>
    <property type="match status" value="1"/>
</dbReference>
<evidence type="ECO:0000313" key="10">
    <source>
        <dbReference type="EMBL" id="MFD1784798.1"/>
    </source>
</evidence>
<dbReference type="InterPro" id="IPR050570">
    <property type="entry name" value="Cell_wall_metabolism_enzyme"/>
</dbReference>
<evidence type="ECO:0000256" key="7">
    <source>
        <dbReference type="SAM" id="Phobius"/>
    </source>
</evidence>
<dbReference type="InterPro" id="IPR011055">
    <property type="entry name" value="Dup_hybrid_motif"/>
</dbReference>
<evidence type="ECO:0000313" key="11">
    <source>
        <dbReference type="Proteomes" id="UP001597237"/>
    </source>
</evidence>
<keyword evidence="3" id="KW-0479">Metal-binding</keyword>
<dbReference type="EC" id="3.4.24.-" evidence="10"/>
<keyword evidence="6" id="KW-0482">Metalloprotease</keyword>
<comment type="caution">
    <text evidence="10">The sequence shown here is derived from an EMBL/GenBank/DDBJ whole genome shotgun (WGS) entry which is preliminary data.</text>
</comment>
<feature type="domain" description="M23ase beta-sheet core" evidence="8">
    <location>
        <begin position="277"/>
        <end position="371"/>
    </location>
</feature>
<dbReference type="GO" id="GO:0016787">
    <property type="term" value="F:hydrolase activity"/>
    <property type="evidence" value="ECO:0007669"/>
    <property type="project" value="UniProtKB-KW"/>
</dbReference>
<dbReference type="PANTHER" id="PTHR21666">
    <property type="entry name" value="PEPTIDASE-RELATED"/>
    <property type="match status" value="1"/>
</dbReference>
<dbReference type="SUPFAM" id="SSF51261">
    <property type="entry name" value="Duplicated hybrid motif"/>
    <property type="match status" value="1"/>
</dbReference>
<keyword evidence="5" id="KW-0862">Zinc</keyword>
<gene>
    <name evidence="10" type="ORF">ACFSC0_15445</name>
</gene>
<keyword evidence="7" id="KW-0472">Membrane</keyword>
<evidence type="ECO:0000259" key="9">
    <source>
        <dbReference type="Pfam" id="PF19353"/>
    </source>
</evidence>
<name>A0ABW4N4P2_9CAUL</name>
<dbReference type="PANTHER" id="PTHR21666:SF288">
    <property type="entry name" value="CELL DIVISION PROTEIN YTFB"/>
    <property type="match status" value="1"/>
</dbReference>
<keyword evidence="11" id="KW-1185">Reference proteome</keyword>
<keyword evidence="2" id="KW-0645">Protease</keyword>
<comment type="cofactor">
    <cofactor evidence="1">
        <name>Zn(2+)</name>
        <dbReference type="ChEBI" id="CHEBI:29105"/>
    </cofactor>
</comment>
<evidence type="ECO:0000256" key="2">
    <source>
        <dbReference type="ARBA" id="ARBA00022670"/>
    </source>
</evidence>
<feature type="transmembrane region" description="Helical" evidence="7">
    <location>
        <begin position="41"/>
        <end position="66"/>
    </location>
</feature>
<protein>
    <submittedName>
        <fullName evidence="10">M23 family metallopeptidase</fullName>
        <ecNumber evidence="10">3.4.24.-</ecNumber>
    </submittedName>
</protein>
<feature type="domain" description="DUF5930" evidence="9">
    <location>
        <begin position="6"/>
        <end position="86"/>
    </location>
</feature>
<keyword evidence="7" id="KW-0812">Transmembrane</keyword>
<dbReference type="EMBL" id="JBHUEY010000006">
    <property type="protein sequence ID" value="MFD1784798.1"/>
    <property type="molecule type" value="Genomic_DNA"/>
</dbReference>
<dbReference type="InterPro" id="IPR016047">
    <property type="entry name" value="M23ase_b-sheet_dom"/>
</dbReference>